<dbReference type="InterPro" id="IPR004254">
    <property type="entry name" value="AdipoR/HlyIII-related"/>
</dbReference>
<evidence type="ECO:0000256" key="7">
    <source>
        <dbReference type="PIRSR" id="PIRSR604254-1"/>
    </source>
</evidence>
<evidence type="ECO:0000256" key="5">
    <source>
        <dbReference type="ARBA" id="ARBA00022989"/>
    </source>
</evidence>
<feature type="transmembrane region" description="Helical" evidence="8">
    <location>
        <begin position="63"/>
        <end position="85"/>
    </location>
</feature>
<accession>A0A0C1H998</accession>
<feature type="transmembrane region" description="Helical" evidence="8">
    <location>
        <begin position="97"/>
        <end position="118"/>
    </location>
</feature>
<keyword evidence="7" id="KW-0479">Metal-binding</keyword>
<feature type="transmembrane region" description="Helical" evidence="8">
    <location>
        <begin position="151"/>
        <end position="167"/>
    </location>
</feature>
<comment type="caution">
    <text evidence="9">The sequence shown here is derived from an EMBL/GenBank/DDBJ whole genome shotgun (WGS) entry which is preliminary data.</text>
</comment>
<dbReference type="PANTHER" id="PTHR20855">
    <property type="entry name" value="ADIPOR/PROGESTIN RECEPTOR-RELATED"/>
    <property type="match status" value="1"/>
</dbReference>
<evidence type="ECO:0000256" key="2">
    <source>
        <dbReference type="ARBA" id="ARBA00008488"/>
    </source>
</evidence>
<feature type="binding site" evidence="7">
    <location>
        <position position="209"/>
    </location>
    <ligand>
        <name>Zn(2+)</name>
        <dbReference type="ChEBI" id="CHEBI:29105"/>
    </ligand>
</feature>
<keyword evidence="4 8" id="KW-0812">Transmembrane</keyword>
<dbReference type="PATRIC" id="fig|362787.3.peg.1410"/>
<dbReference type="InterPro" id="IPR005744">
    <property type="entry name" value="Hy-lIII"/>
</dbReference>
<dbReference type="PANTHER" id="PTHR20855:SF3">
    <property type="entry name" value="LD03007P"/>
    <property type="match status" value="1"/>
</dbReference>
<keyword evidence="7" id="KW-0862">Zinc</keyword>
<comment type="subcellular location">
    <subcellularLocation>
        <location evidence="1">Cell membrane</location>
        <topology evidence="1">Multi-pass membrane protein</topology>
    </subcellularLocation>
</comment>
<keyword evidence="5 8" id="KW-1133">Transmembrane helix</keyword>
<dbReference type="GO" id="GO:0046872">
    <property type="term" value="F:metal ion binding"/>
    <property type="evidence" value="ECO:0007669"/>
    <property type="project" value="UniProtKB-KW"/>
</dbReference>
<dbReference type="EMBL" id="JSAN01000086">
    <property type="protein sequence ID" value="KIC71458.1"/>
    <property type="molecule type" value="Genomic_DNA"/>
</dbReference>
<feature type="transmembrane region" description="Helical" evidence="8">
    <location>
        <begin position="179"/>
        <end position="198"/>
    </location>
</feature>
<sequence length="226" mass="26373">MKRLMKQSEQTIENEDYLWAQGLILKDEWANYLTHGLGLILSLFGLIFLMIKSFSMEDYWKALNFLIYGSTLVLLYSASTLYHFFKDPSLKKIFRKIDHCAIYLLIAGSYTPFTLIALQGFWGWLLFSIVWILACFGIIIKAFFIQRFKTASTWLYLGMGWLIIIAFEPLFNSVSSKGLYWLFIGGGFYTVGVIFYVLDRIRFFHAIWHLFVMGGSICHFFAILFL</sequence>
<comment type="similarity">
    <text evidence="2">Belongs to the UPF0073 (Hly-III) family.</text>
</comment>
<dbReference type="NCBIfam" id="TIGR01065">
    <property type="entry name" value="hlyIII"/>
    <property type="match status" value="1"/>
</dbReference>
<evidence type="ECO:0000256" key="1">
    <source>
        <dbReference type="ARBA" id="ARBA00004651"/>
    </source>
</evidence>
<dbReference type="GO" id="GO:0005886">
    <property type="term" value="C:plasma membrane"/>
    <property type="evidence" value="ECO:0007669"/>
    <property type="project" value="UniProtKB-SubCell"/>
</dbReference>
<evidence type="ECO:0000313" key="9">
    <source>
        <dbReference type="EMBL" id="KIC71458.1"/>
    </source>
</evidence>
<proteinExistence type="inferred from homology"/>
<dbReference type="Proteomes" id="UP000031465">
    <property type="component" value="Unassembled WGS sequence"/>
</dbReference>
<dbReference type="GO" id="GO:0140911">
    <property type="term" value="F:pore-forming activity"/>
    <property type="evidence" value="ECO:0007669"/>
    <property type="project" value="InterPro"/>
</dbReference>
<name>A0A0C1H998_9BACT</name>
<feature type="transmembrane region" description="Helical" evidence="8">
    <location>
        <begin position="205"/>
        <end position="225"/>
    </location>
</feature>
<keyword evidence="3" id="KW-1003">Cell membrane</keyword>
<dbReference type="Pfam" id="PF03006">
    <property type="entry name" value="HlyIII"/>
    <property type="match status" value="1"/>
</dbReference>
<evidence type="ECO:0000256" key="4">
    <source>
        <dbReference type="ARBA" id="ARBA00022692"/>
    </source>
</evidence>
<feature type="binding site" evidence="7">
    <location>
        <position position="205"/>
    </location>
    <ligand>
        <name>Zn(2+)</name>
        <dbReference type="ChEBI" id="CHEBI:29105"/>
    </ligand>
</feature>
<feature type="transmembrane region" description="Helical" evidence="8">
    <location>
        <begin position="32"/>
        <end position="51"/>
    </location>
</feature>
<dbReference type="AlphaFoldDB" id="A0A0C1H998"/>
<evidence type="ECO:0000313" key="10">
    <source>
        <dbReference type="Proteomes" id="UP000031465"/>
    </source>
</evidence>
<evidence type="ECO:0000256" key="8">
    <source>
        <dbReference type="SAM" id="Phobius"/>
    </source>
</evidence>
<keyword evidence="6 8" id="KW-0472">Membrane</keyword>
<organism evidence="9 10">
    <name type="scientific">Candidatus Protochlamydia amoebophila</name>
    <dbReference type="NCBI Taxonomy" id="362787"/>
    <lineage>
        <taxon>Bacteria</taxon>
        <taxon>Pseudomonadati</taxon>
        <taxon>Chlamydiota</taxon>
        <taxon>Chlamydiia</taxon>
        <taxon>Parachlamydiales</taxon>
        <taxon>Parachlamydiaceae</taxon>
        <taxon>Candidatus Protochlamydia</taxon>
    </lineage>
</organism>
<gene>
    <name evidence="9" type="primary">hlyE</name>
    <name evidence="9" type="ORF">DB44_DN00030</name>
</gene>
<evidence type="ECO:0000256" key="6">
    <source>
        <dbReference type="ARBA" id="ARBA00023136"/>
    </source>
</evidence>
<reference evidence="9 10" key="1">
    <citation type="journal article" date="2014" name="Mol. Biol. Evol.">
        <title>Massive expansion of Ubiquitination-related gene families within the Chlamydiae.</title>
        <authorList>
            <person name="Domman D."/>
            <person name="Collingro A."/>
            <person name="Lagkouvardos I."/>
            <person name="Gehre L."/>
            <person name="Weinmaier T."/>
            <person name="Rattei T."/>
            <person name="Subtil A."/>
            <person name="Horn M."/>
        </authorList>
    </citation>
    <scope>NUCLEOTIDE SEQUENCE [LARGE SCALE GENOMIC DNA]</scope>
    <source>
        <strain evidence="9 10">EI2</strain>
    </source>
</reference>
<evidence type="ECO:0000256" key="3">
    <source>
        <dbReference type="ARBA" id="ARBA00022475"/>
    </source>
</evidence>
<feature type="binding site" evidence="7">
    <location>
        <position position="83"/>
    </location>
    <ligand>
        <name>Zn(2+)</name>
        <dbReference type="ChEBI" id="CHEBI:29105"/>
    </ligand>
</feature>
<protein>
    <submittedName>
        <fullName evidence="9">Hemolysin-3</fullName>
    </submittedName>
</protein>
<feature type="transmembrane region" description="Helical" evidence="8">
    <location>
        <begin position="124"/>
        <end position="144"/>
    </location>
</feature>